<reference evidence="2 3" key="1">
    <citation type="journal article" date="2018" name="PLoS ONE">
        <title>The draft genome of Kipferlia bialata reveals reductive genome evolution in fornicate parasites.</title>
        <authorList>
            <person name="Tanifuji G."/>
            <person name="Takabayashi S."/>
            <person name="Kume K."/>
            <person name="Takagi M."/>
            <person name="Nakayama T."/>
            <person name="Kamikawa R."/>
            <person name="Inagaki Y."/>
            <person name="Hashimoto T."/>
        </authorList>
    </citation>
    <scope>NUCLEOTIDE SEQUENCE [LARGE SCALE GENOMIC DNA]</scope>
    <source>
        <strain evidence="2">NY0173</strain>
    </source>
</reference>
<feature type="compositionally biased region" description="Polar residues" evidence="1">
    <location>
        <begin position="64"/>
        <end position="81"/>
    </location>
</feature>
<comment type="caution">
    <text evidence="2">The sequence shown here is derived from an EMBL/GenBank/DDBJ whole genome shotgun (WGS) entry which is preliminary data.</text>
</comment>
<accession>A0A9K3GF81</accession>
<protein>
    <submittedName>
        <fullName evidence="2">Uncharacterized protein</fullName>
    </submittedName>
</protein>
<dbReference type="AlphaFoldDB" id="A0A9K3GF81"/>
<name>A0A9K3GF81_9EUKA</name>
<dbReference type="EMBL" id="BDIP01000194">
    <property type="protein sequence ID" value="GIQ80562.1"/>
    <property type="molecule type" value="Genomic_DNA"/>
</dbReference>
<dbReference type="Proteomes" id="UP000265618">
    <property type="component" value="Unassembled WGS sequence"/>
</dbReference>
<sequence length="90" mass="10332">MSERDTPLMAVFRDQARCHLRLRWVLSLHASPPTKGRVILLRNTQTRRQLLLLQSPCYHFGPSTPGTQRPSQQAETVSRKSGPNWPTGRR</sequence>
<gene>
    <name evidence="2" type="ORF">KIPB_001386</name>
</gene>
<organism evidence="2 3">
    <name type="scientific">Kipferlia bialata</name>
    <dbReference type="NCBI Taxonomy" id="797122"/>
    <lineage>
        <taxon>Eukaryota</taxon>
        <taxon>Metamonada</taxon>
        <taxon>Carpediemonas-like organisms</taxon>
        <taxon>Kipferlia</taxon>
    </lineage>
</organism>
<evidence type="ECO:0000313" key="2">
    <source>
        <dbReference type="EMBL" id="GIQ80562.1"/>
    </source>
</evidence>
<keyword evidence="3" id="KW-1185">Reference proteome</keyword>
<feature type="region of interest" description="Disordered" evidence="1">
    <location>
        <begin position="61"/>
        <end position="90"/>
    </location>
</feature>
<evidence type="ECO:0000256" key="1">
    <source>
        <dbReference type="SAM" id="MobiDB-lite"/>
    </source>
</evidence>
<proteinExistence type="predicted"/>
<evidence type="ECO:0000313" key="3">
    <source>
        <dbReference type="Proteomes" id="UP000265618"/>
    </source>
</evidence>